<feature type="chain" id="PRO_5047441715" description="GW domain-containing protein" evidence="2">
    <location>
        <begin position="27"/>
        <end position="546"/>
    </location>
</feature>
<protein>
    <recommendedName>
        <fullName evidence="5">GW domain-containing protein</fullName>
    </recommendedName>
</protein>
<keyword evidence="4" id="KW-1185">Reference proteome</keyword>
<evidence type="ECO:0000313" key="3">
    <source>
        <dbReference type="EMBL" id="GGJ18979.1"/>
    </source>
</evidence>
<name>A0ABQ2CTC8_9DEIO</name>
<evidence type="ECO:0000256" key="1">
    <source>
        <dbReference type="SAM" id="Coils"/>
    </source>
</evidence>
<feature type="coiled-coil region" evidence="1">
    <location>
        <begin position="276"/>
        <end position="303"/>
    </location>
</feature>
<evidence type="ECO:0000313" key="4">
    <source>
        <dbReference type="Proteomes" id="UP000632222"/>
    </source>
</evidence>
<proteinExistence type="predicted"/>
<evidence type="ECO:0000256" key="2">
    <source>
        <dbReference type="SAM" id="SignalP"/>
    </source>
</evidence>
<organism evidence="3 4">
    <name type="scientific">Deinococcus roseus</name>
    <dbReference type="NCBI Taxonomy" id="392414"/>
    <lineage>
        <taxon>Bacteria</taxon>
        <taxon>Thermotogati</taxon>
        <taxon>Deinococcota</taxon>
        <taxon>Deinococci</taxon>
        <taxon>Deinococcales</taxon>
        <taxon>Deinococcaceae</taxon>
        <taxon>Deinococcus</taxon>
    </lineage>
</organism>
<dbReference type="Proteomes" id="UP000632222">
    <property type="component" value="Unassembled WGS sequence"/>
</dbReference>
<dbReference type="RefSeq" id="WP_188998250.1">
    <property type="nucleotide sequence ID" value="NZ_BMOD01000001.1"/>
</dbReference>
<sequence length="546" mass="60443">MSKRTLNTALKLLFCTLLMGSSIGIAEPIKLPEGWQAKQDGNQWILQPSGLQGQQVFQLVVYRDVDLQGKDLQVYLKNFMQQNSAKYGKVLQQGEVQDQSTLLLGSVAVQARGQTLTLLYTAFPAGEGRGQVALMVSSQDQSLLDKYAAQAGKVLGNVVGLYESNRAQLNYAGELPAGAKLGGKVQEGTYKCTQHFSSIEPGHYSVSMYANGEWRLGDDTGNYQYNPKTGQIDISVLHNLYNSDYRPEEFTLYYLDKNNVGNIMSNMGISPTTCVLAGKNQEISPAEEARKQAEKEAEEAEARRFKWYTAPGKGLQMNQIEAIYLHYRQQYNYNSMLYDYIEDFNLLLKDGWMYSHLVVSPADLDVPASRKNEPKTWFKWKRQGEDIVYLDGKEWRKLEGTPVKPAAKGEKIQGSFLYLSNNSNMVTGGSVYKEYYHFDSKGGFAISSSSSLFAGGMPGYSGYSTSYTNQDGTISSFAAGTPNGAAGGGSDNNNPNNDLAGTYTLDGYTLQLKTLSGKVVRKLFFFPGSKKDQVVIDGLTYWIPSD</sequence>
<dbReference type="EMBL" id="BMOD01000001">
    <property type="protein sequence ID" value="GGJ18979.1"/>
    <property type="molecule type" value="Genomic_DNA"/>
</dbReference>
<feature type="signal peptide" evidence="2">
    <location>
        <begin position="1"/>
        <end position="26"/>
    </location>
</feature>
<comment type="caution">
    <text evidence="3">The sequence shown here is derived from an EMBL/GenBank/DDBJ whole genome shotgun (WGS) entry which is preliminary data.</text>
</comment>
<keyword evidence="1" id="KW-0175">Coiled coil</keyword>
<evidence type="ECO:0008006" key="5">
    <source>
        <dbReference type="Google" id="ProtNLM"/>
    </source>
</evidence>
<keyword evidence="2" id="KW-0732">Signal</keyword>
<accession>A0ABQ2CTC8</accession>
<reference evidence="4" key="1">
    <citation type="journal article" date="2019" name="Int. J. Syst. Evol. Microbiol.">
        <title>The Global Catalogue of Microorganisms (GCM) 10K type strain sequencing project: providing services to taxonomists for standard genome sequencing and annotation.</title>
        <authorList>
            <consortium name="The Broad Institute Genomics Platform"/>
            <consortium name="The Broad Institute Genome Sequencing Center for Infectious Disease"/>
            <person name="Wu L."/>
            <person name="Ma J."/>
        </authorList>
    </citation>
    <scope>NUCLEOTIDE SEQUENCE [LARGE SCALE GENOMIC DNA]</scope>
    <source>
        <strain evidence="4">JCM 14370</strain>
    </source>
</reference>
<gene>
    <name evidence="3" type="ORF">GCM10008938_01240</name>
</gene>